<feature type="chain" id="PRO_5038943385" evidence="2">
    <location>
        <begin position="26"/>
        <end position="955"/>
    </location>
</feature>
<keyword evidence="5" id="KW-1185">Reference proteome</keyword>
<evidence type="ECO:0000256" key="2">
    <source>
        <dbReference type="SAM" id="SignalP"/>
    </source>
</evidence>
<keyword evidence="1" id="KW-0326">Glycosidase</keyword>
<dbReference type="CDD" id="cd06591">
    <property type="entry name" value="GH31_xylosidase_XylS"/>
    <property type="match status" value="1"/>
</dbReference>
<organism evidence="4 5">
    <name type="scientific">Pinibacter aurantiacus</name>
    <dbReference type="NCBI Taxonomy" id="2851599"/>
    <lineage>
        <taxon>Bacteria</taxon>
        <taxon>Pseudomonadati</taxon>
        <taxon>Bacteroidota</taxon>
        <taxon>Chitinophagia</taxon>
        <taxon>Chitinophagales</taxon>
        <taxon>Chitinophagaceae</taxon>
        <taxon>Pinibacter</taxon>
    </lineage>
</organism>
<dbReference type="PROSITE" id="PS51820">
    <property type="entry name" value="PA14"/>
    <property type="match status" value="1"/>
</dbReference>
<dbReference type="InterPro" id="IPR037524">
    <property type="entry name" value="PA14/GLEYA"/>
</dbReference>
<dbReference type="AlphaFoldDB" id="A0A9E2SBR9"/>
<dbReference type="Pfam" id="PF17137">
    <property type="entry name" value="DUF5110"/>
    <property type="match status" value="1"/>
</dbReference>
<dbReference type="GO" id="GO:0004553">
    <property type="term" value="F:hydrolase activity, hydrolyzing O-glycosyl compounds"/>
    <property type="evidence" value="ECO:0007669"/>
    <property type="project" value="InterPro"/>
</dbReference>
<keyword evidence="2" id="KW-0732">Signal</keyword>
<proteinExistence type="inferred from homology"/>
<comment type="caution">
    <text evidence="4">The sequence shown here is derived from an EMBL/GenBank/DDBJ whole genome shotgun (WGS) entry which is preliminary data.</text>
</comment>
<dbReference type="Pfam" id="PF13802">
    <property type="entry name" value="Gal_mutarotas_2"/>
    <property type="match status" value="1"/>
</dbReference>
<reference evidence="4" key="1">
    <citation type="submission" date="2021-06" db="EMBL/GenBank/DDBJ databases">
        <authorList>
            <person name="Huq M.A."/>
        </authorList>
    </citation>
    <scope>NUCLEOTIDE SEQUENCE</scope>
    <source>
        <strain evidence="4">MAH-26</strain>
    </source>
</reference>
<dbReference type="PANTHER" id="PTHR43863:SF2">
    <property type="entry name" value="MALTASE-GLUCOAMYLASE"/>
    <property type="match status" value="1"/>
</dbReference>
<comment type="similarity">
    <text evidence="1">Belongs to the glycosyl hydrolase 31 family.</text>
</comment>
<dbReference type="Pfam" id="PF07691">
    <property type="entry name" value="PA14"/>
    <property type="match status" value="1"/>
</dbReference>
<dbReference type="SMART" id="SM00758">
    <property type="entry name" value="PA14"/>
    <property type="match status" value="1"/>
</dbReference>
<keyword evidence="1" id="KW-0378">Hydrolase</keyword>
<dbReference type="GO" id="GO:0005975">
    <property type="term" value="P:carbohydrate metabolic process"/>
    <property type="evidence" value="ECO:0007669"/>
    <property type="project" value="InterPro"/>
</dbReference>
<dbReference type="CDD" id="cd14752">
    <property type="entry name" value="GH31_N"/>
    <property type="match status" value="1"/>
</dbReference>
<sequence length="955" mass="109056">MIVLPVRKVALLCALSFLVAINVSAQQPVLEKLQNGITINFSAPNDEGVNKLSLYVINDNIIRVVATPLNGSESDKSLMLQDNLPNNKNSNWNVTNNENEVIVKTAAIQAQVSLRTGKVIFKDLTGNILLQEKDNSRHFRHVVYEGQPLYETQQSFTLKNDEATYGLGQHQSDVMNYRGQQVFLWQNNTEVAVPFLVSSNNYGILWDNNSLTTAGDVRPLMPLSALKLYSKEGDNGWLTATYGHHNSPYKQFAVRAESDIDYTFLNDIKKAPEGFFALNNGLVTWEGAVESGITGLHQFHVKSAGYVKIWINNQLLFNRWRQPWNPGDALLPLQMAKGVKYNIKIEWQPDGNDSYLSVKWQAPVPEAQKNDFAFVSNAGKKIDYYFINGKNLDEVIGGYRYLTGKAIMLPKWAWGLWQSRERYKTQQELLDVVAEFRKRKIPLDNIVQDWSYWKQDDWGSQQFDSSRFPDATGMIKTLHAQNTHFMISVWPKFYEGIPAYKQFNANGWLYKRNVADRQRDWIAQGYVSTFYDAFNADARKGFWDLLNKNLYSKGVDAWWMDASEPDILSNVSPEKRIEQMQPTAAGPAAQYLNAYPLENAKGIYEGQRDTDPNKRSFILTRSGFAGSQRYGAVIWSGDIAARWHDLKDQIAAGLNFSLSGLPYWSMDIGGFAVEKRYEHAQGEDLEEWREQMTRWYQFGAFCPLFRVHGQFPYREIYNVAPETHPAYKSMLYYDHLRYRLMPYIYSFAGKIYQDDYTPMRALVMDFNTDPKVKNIGDQFMFGPSLLVSPVLEYKATSRNVYLPQGNGWYNFYTGKYEDGGQTINADAPYERVPLFVREGAIVPVGPELQFTSEKPATVITLYVYTGKDGSFSLYEDDGLKYNYEKGAFANIPITYNETDGTLTIGERSGTFDGMLKKRTFNIKWIGKNNAQAFDADAKGDVNVTYTGKKIVVKRK</sequence>
<evidence type="ECO:0000256" key="1">
    <source>
        <dbReference type="RuleBase" id="RU361185"/>
    </source>
</evidence>
<dbReference type="InterPro" id="IPR048395">
    <property type="entry name" value="Glyco_hydro_31_C"/>
</dbReference>
<dbReference type="InterPro" id="IPR025887">
    <property type="entry name" value="Glyco_hydro_31_N_dom"/>
</dbReference>
<name>A0A9E2SBR9_9BACT</name>
<evidence type="ECO:0000313" key="5">
    <source>
        <dbReference type="Proteomes" id="UP000812270"/>
    </source>
</evidence>
<gene>
    <name evidence="4" type="ORF">KTO63_20865</name>
</gene>
<dbReference type="InterPro" id="IPR051816">
    <property type="entry name" value="Glycosyl_Hydrolase_31"/>
</dbReference>
<feature type="signal peptide" evidence="2">
    <location>
        <begin position="1"/>
        <end position="25"/>
    </location>
</feature>
<protein>
    <submittedName>
        <fullName evidence="4">DUF5110 domain-containing protein</fullName>
    </submittedName>
</protein>
<dbReference type="PANTHER" id="PTHR43863">
    <property type="entry name" value="HYDROLASE, PUTATIVE (AFU_ORTHOLOGUE AFUA_1G03140)-RELATED"/>
    <property type="match status" value="1"/>
</dbReference>
<dbReference type="InterPro" id="IPR033403">
    <property type="entry name" value="DUF5110"/>
</dbReference>
<dbReference type="Pfam" id="PF01055">
    <property type="entry name" value="Glyco_hydro_31_2nd"/>
    <property type="match status" value="1"/>
</dbReference>
<dbReference type="Pfam" id="PF21365">
    <property type="entry name" value="Glyco_hydro_31_3rd"/>
    <property type="match status" value="1"/>
</dbReference>
<dbReference type="EMBL" id="JAHSPG010000015">
    <property type="protein sequence ID" value="MBV4359636.1"/>
    <property type="molecule type" value="Genomic_DNA"/>
</dbReference>
<evidence type="ECO:0000259" key="3">
    <source>
        <dbReference type="PROSITE" id="PS51820"/>
    </source>
</evidence>
<accession>A0A9E2SBR9</accession>
<dbReference type="RefSeq" id="WP_217793891.1">
    <property type="nucleotide sequence ID" value="NZ_JAHSPG010000015.1"/>
</dbReference>
<dbReference type="InterPro" id="IPR011658">
    <property type="entry name" value="PA14_dom"/>
</dbReference>
<dbReference type="Proteomes" id="UP000812270">
    <property type="component" value="Unassembled WGS sequence"/>
</dbReference>
<dbReference type="InterPro" id="IPR000322">
    <property type="entry name" value="Glyco_hydro_31_TIM"/>
</dbReference>
<feature type="domain" description="PA14" evidence="3">
    <location>
        <begin position="232"/>
        <end position="379"/>
    </location>
</feature>
<evidence type="ECO:0000313" key="4">
    <source>
        <dbReference type="EMBL" id="MBV4359636.1"/>
    </source>
</evidence>